<dbReference type="EMBL" id="RFFG01000264">
    <property type="protein sequence ID" value="RMI28885.1"/>
    <property type="molecule type" value="Genomic_DNA"/>
</dbReference>
<protein>
    <submittedName>
        <fullName evidence="2">Peptidoglycan-binding protein</fullName>
    </submittedName>
</protein>
<evidence type="ECO:0000313" key="3">
    <source>
        <dbReference type="Proteomes" id="UP000282674"/>
    </source>
</evidence>
<reference evidence="2 3" key="1">
    <citation type="submission" date="2018-10" db="EMBL/GenBank/DDBJ databases">
        <title>Isolation from soil.</title>
        <authorList>
            <person name="Hu J."/>
        </authorList>
    </citation>
    <scope>NUCLEOTIDE SEQUENCE [LARGE SCALE GENOMIC DNA]</scope>
    <source>
        <strain evidence="2 3">NEAU-Ht49</strain>
    </source>
</reference>
<name>A0A3M2KZA1_9ACTN</name>
<sequence>MAGVDVRTWQQQMRARGWHLAVDGAYGAASAAICRSFQQEKHLVVDGVVGPATWKATWAAPVTP</sequence>
<dbReference type="Proteomes" id="UP000282674">
    <property type="component" value="Unassembled WGS sequence"/>
</dbReference>
<comment type="caution">
    <text evidence="2">The sequence shown here is derived from an EMBL/GenBank/DDBJ whole genome shotgun (WGS) entry which is preliminary data.</text>
</comment>
<gene>
    <name evidence="2" type="ORF">EBO15_43415</name>
</gene>
<dbReference type="AlphaFoldDB" id="A0A3M2KZA1"/>
<dbReference type="Gene3D" id="1.10.101.10">
    <property type="entry name" value="PGBD-like superfamily/PGBD"/>
    <property type="match status" value="1"/>
</dbReference>
<keyword evidence="3" id="KW-1185">Reference proteome</keyword>
<accession>A0A3M2KZA1</accession>
<dbReference type="OrthoDB" id="514320at2"/>
<feature type="domain" description="Peptidoglycan binding-like" evidence="1">
    <location>
        <begin position="3"/>
        <end position="56"/>
    </location>
</feature>
<evidence type="ECO:0000313" key="2">
    <source>
        <dbReference type="EMBL" id="RMI28885.1"/>
    </source>
</evidence>
<dbReference type="InterPro" id="IPR036365">
    <property type="entry name" value="PGBD-like_sf"/>
</dbReference>
<dbReference type="InterPro" id="IPR002477">
    <property type="entry name" value="Peptidoglycan-bd-like"/>
</dbReference>
<dbReference type="InterPro" id="IPR036366">
    <property type="entry name" value="PGBDSf"/>
</dbReference>
<dbReference type="Pfam" id="PF01471">
    <property type="entry name" value="PG_binding_1"/>
    <property type="match status" value="1"/>
</dbReference>
<proteinExistence type="predicted"/>
<dbReference type="SUPFAM" id="SSF47090">
    <property type="entry name" value="PGBD-like"/>
    <property type="match status" value="1"/>
</dbReference>
<evidence type="ECO:0000259" key="1">
    <source>
        <dbReference type="Pfam" id="PF01471"/>
    </source>
</evidence>
<organism evidence="2 3">
    <name type="scientific">Actinomadura harenae</name>
    <dbReference type="NCBI Taxonomy" id="2483351"/>
    <lineage>
        <taxon>Bacteria</taxon>
        <taxon>Bacillati</taxon>
        <taxon>Actinomycetota</taxon>
        <taxon>Actinomycetes</taxon>
        <taxon>Streptosporangiales</taxon>
        <taxon>Thermomonosporaceae</taxon>
        <taxon>Actinomadura</taxon>
    </lineage>
</organism>